<dbReference type="GO" id="GO:0016887">
    <property type="term" value="F:ATP hydrolysis activity"/>
    <property type="evidence" value="ECO:0007669"/>
    <property type="project" value="InterPro"/>
</dbReference>
<evidence type="ECO:0000256" key="2">
    <source>
        <dbReference type="ARBA" id="ARBA00005417"/>
    </source>
</evidence>
<evidence type="ECO:0000256" key="1">
    <source>
        <dbReference type="ARBA" id="ARBA00004202"/>
    </source>
</evidence>
<dbReference type="GO" id="GO:0042626">
    <property type="term" value="F:ATPase-coupled transmembrane transporter activity"/>
    <property type="evidence" value="ECO:0007669"/>
    <property type="project" value="TreeGrafter"/>
</dbReference>
<evidence type="ECO:0000256" key="6">
    <source>
        <dbReference type="ARBA" id="ARBA00022840"/>
    </source>
</evidence>
<dbReference type="PANTHER" id="PTHR43553:SF27">
    <property type="entry name" value="ENERGY-COUPLING FACTOR TRANSPORTER ATP-BINDING PROTEIN ECFA2"/>
    <property type="match status" value="1"/>
</dbReference>
<comment type="subcellular location">
    <subcellularLocation>
        <location evidence="1">Cell membrane</location>
        <topology evidence="1">Peripheral membrane protein</topology>
    </subcellularLocation>
</comment>
<dbReference type="InterPro" id="IPR003593">
    <property type="entry name" value="AAA+_ATPase"/>
</dbReference>
<comment type="similarity">
    <text evidence="2">Belongs to the ABC transporter superfamily.</text>
</comment>
<evidence type="ECO:0000313" key="10">
    <source>
        <dbReference type="EMBL" id="AXE60685.1"/>
    </source>
</evidence>
<evidence type="ECO:0000256" key="4">
    <source>
        <dbReference type="ARBA" id="ARBA00022475"/>
    </source>
</evidence>
<accession>A0A2Z5IPU5</accession>
<dbReference type="SUPFAM" id="SSF52540">
    <property type="entry name" value="P-loop containing nucleoside triphosphate hydrolases"/>
    <property type="match status" value="1"/>
</dbReference>
<keyword evidence="7" id="KW-1278">Translocase</keyword>
<protein>
    <submittedName>
        <fullName evidence="10">Energy-coupling factor transporter ATPase</fullName>
    </submittedName>
</protein>
<proteinExistence type="inferred from homology"/>
<dbReference type="PROSITE" id="PS50893">
    <property type="entry name" value="ABC_TRANSPORTER_2"/>
    <property type="match status" value="1"/>
</dbReference>
<keyword evidence="4" id="KW-1003">Cell membrane</keyword>
<dbReference type="PROSITE" id="PS00211">
    <property type="entry name" value="ABC_TRANSPORTER_1"/>
    <property type="match status" value="1"/>
</dbReference>
<dbReference type="InterPro" id="IPR027417">
    <property type="entry name" value="P-loop_NTPase"/>
</dbReference>
<evidence type="ECO:0000256" key="5">
    <source>
        <dbReference type="ARBA" id="ARBA00022741"/>
    </source>
</evidence>
<evidence type="ECO:0000256" key="7">
    <source>
        <dbReference type="ARBA" id="ARBA00022967"/>
    </source>
</evidence>
<dbReference type="InterPro" id="IPR015856">
    <property type="entry name" value="ABC_transpr_CbiO/EcfA_su"/>
</dbReference>
<dbReference type="SMART" id="SM00382">
    <property type="entry name" value="AAA"/>
    <property type="match status" value="1"/>
</dbReference>
<dbReference type="AlphaFoldDB" id="A0A2Z5IPU5"/>
<dbReference type="EMBL" id="CP029295">
    <property type="protein sequence ID" value="AXE60685.1"/>
    <property type="molecule type" value="Genomic_DNA"/>
</dbReference>
<dbReference type="NCBIfam" id="NF010170">
    <property type="entry name" value="PRK13651.1"/>
    <property type="match status" value="1"/>
</dbReference>
<sequence>MQIKVQNISKEYNKGLPTYIKVLDDVSVEINENEAISIIGPTGSGKTTLIEHFNALLIPNSGKIIFKDVPFVQKQKKPTKPNKSKFKDQDEYNKNLEKYKADLAEYLNIPKYERIEIIETDIEISKTIKKIKKVKSLRKQVGVVFQFAEYQLFESTIEKDIIFGPISMGIKKNKAKELAGKYLEMVGLPIDYLHRSPFNLSGGQKRRVALAGILAMEPRFLVLDEPTAGLDPQGVEEMLQLFYNLYKQGKTIVIVTHDLDNALKWTNRTLFVKDGQIIKDGNTYEILNDQELLLKNNLIPTKLLSFVAKLKENNIDVGKVTSIDELGNKLNEYLKNKKSKRSRKHE</sequence>
<dbReference type="GO" id="GO:0043190">
    <property type="term" value="C:ATP-binding cassette (ABC) transporter complex"/>
    <property type="evidence" value="ECO:0007669"/>
    <property type="project" value="TreeGrafter"/>
</dbReference>
<dbReference type="GO" id="GO:0005524">
    <property type="term" value="F:ATP binding"/>
    <property type="evidence" value="ECO:0007669"/>
    <property type="project" value="UniProtKB-KW"/>
</dbReference>
<name>A0A2Z5IPU5_9BACT</name>
<dbReference type="KEGG" id="mpho:DA803_01090"/>
<dbReference type="Proteomes" id="UP000252477">
    <property type="component" value="Chromosome"/>
</dbReference>
<dbReference type="InterPro" id="IPR050095">
    <property type="entry name" value="ECF_ABC_transporter_ATP-bd"/>
</dbReference>
<dbReference type="RefSeq" id="WP_114190798.1">
    <property type="nucleotide sequence ID" value="NZ_CP029295.1"/>
</dbReference>
<dbReference type="InterPro" id="IPR017871">
    <property type="entry name" value="ABC_transporter-like_CS"/>
</dbReference>
<evidence type="ECO:0000313" key="11">
    <source>
        <dbReference type="Proteomes" id="UP000252477"/>
    </source>
</evidence>
<keyword evidence="5" id="KW-0547">Nucleotide-binding</keyword>
<reference evidence="10 11" key="1">
    <citation type="submission" date="2018-05" db="EMBL/GenBank/DDBJ databases">
        <title>Annotation of the Mycoplasma phocidae genome.</title>
        <authorList>
            <person name="Brown D.R."/>
            <person name="Kutish G.F."/>
            <person name="Frasca S.Jr."/>
        </authorList>
    </citation>
    <scope>NUCLEOTIDE SEQUENCE [LARGE SCALE GENOMIC DNA]</scope>
    <source>
        <strain evidence="10 11">105</strain>
    </source>
</reference>
<dbReference type="InterPro" id="IPR003439">
    <property type="entry name" value="ABC_transporter-like_ATP-bd"/>
</dbReference>
<keyword evidence="11" id="KW-1185">Reference proteome</keyword>
<keyword evidence="3" id="KW-0813">Transport</keyword>
<evidence type="ECO:0000256" key="3">
    <source>
        <dbReference type="ARBA" id="ARBA00022448"/>
    </source>
</evidence>
<dbReference type="CDD" id="cd03225">
    <property type="entry name" value="ABC_cobalt_CbiO_domain1"/>
    <property type="match status" value="1"/>
</dbReference>
<keyword evidence="6" id="KW-0067">ATP-binding</keyword>
<organism evidence="10 11">
    <name type="scientific">[Mycoplasma] phocae</name>
    <dbReference type="NCBI Taxonomy" id="142651"/>
    <lineage>
        <taxon>Bacteria</taxon>
        <taxon>Bacillati</taxon>
        <taxon>Mycoplasmatota</taxon>
        <taxon>Mycoplasmoidales</taxon>
        <taxon>Metamycoplasmataceae</taxon>
        <taxon>Metamycoplasma</taxon>
    </lineage>
</organism>
<dbReference type="Pfam" id="PF00005">
    <property type="entry name" value="ABC_tran"/>
    <property type="match status" value="2"/>
</dbReference>
<evidence type="ECO:0000256" key="8">
    <source>
        <dbReference type="ARBA" id="ARBA00023136"/>
    </source>
</evidence>
<dbReference type="OrthoDB" id="9784332at2"/>
<keyword evidence="8" id="KW-0472">Membrane</keyword>
<dbReference type="PANTHER" id="PTHR43553">
    <property type="entry name" value="HEAVY METAL TRANSPORTER"/>
    <property type="match status" value="1"/>
</dbReference>
<feature type="domain" description="ABC transporter" evidence="9">
    <location>
        <begin position="3"/>
        <end position="299"/>
    </location>
</feature>
<evidence type="ECO:0000259" key="9">
    <source>
        <dbReference type="PROSITE" id="PS50893"/>
    </source>
</evidence>
<gene>
    <name evidence="10" type="ORF">DA803_01090</name>
</gene>
<dbReference type="Gene3D" id="3.40.50.300">
    <property type="entry name" value="P-loop containing nucleotide triphosphate hydrolases"/>
    <property type="match status" value="1"/>
</dbReference>